<feature type="signal peptide" evidence="1">
    <location>
        <begin position="1"/>
        <end position="28"/>
    </location>
</feature>
<dbReference type="RefSeq" id="WP_127186941.1">
    <property type="nucleotide sequence ID" value="NZ_RZNJ01000001.1"/>
</dbReference>
<proteinExistence type="predicted"/>
<name>A0A433XL85_9HYPH</name>
<protein>
    <submittedName>
        <fullName evidence="2">DUF995 domain-containing protein</fullName>
    </submittedName>
</protein>
<dbReference type="Pfam" id="PF06191">
    <property type="entry name" value="DUF995"/>
    <property type="match status" value="1"/>
</dbReference>
<evidence type="ECO:0000256" key="1">
    <source>
        <dbReference type="SAM" id="SignalP"/>
    </source>
</evidence>
<organism evidence="2 3">
    <name type="scientific">Arsenicitalea aurantiaca</name>
    <dbReference type="NCBI Taxonomy" id="1783274"/>
    <lineage>
        <taxon>Bacteria</taxon>
        <taxon>Pseudomonadati</taxon>
        <taxon>Pseudomonadota</taxon>
        <taxon>Alphaproteobacteria</taxon>
        <taxon>Hyphomicrobiales</taxon>
        <taxon>Devosiaceae</taxon>
        <taxon>Arsenicitalea</taxon>
    </lineage>
</organism>
<sequence>MTNTTLRRIAAGLATGLALAISALPAQSATLAEAVAKAKPMNAGELYELYAGKTWRWGDGGAYFAADRTFTAIATEDGTPSIAEGRWRITDTGRMCLEATWRFKGGASPAVTCFQHRSGGRAVFQLAEPGGNWSVMMDGRPSQYPPLVRGDEISQRLNALRAELARR</sequence>
<feature type="chain" id="PRO_5019251421" evidence="1">
    <location>
        <begin position="29"/>
        <end position="167"/>
    </location>
</feature>
<dbReference type="Proteomes" id="UP000281547">
    <property type="component" value="Unassembled WGS sequence"/>
</dbReference>
<gene>
    <name evidence="2" type="ORF">EMQ25_02355</name>
</gene>
<dbReference type="AlphaFoldDB" id="A0A433XL85"/>
<keyword evidence="3" id="KW-1185">Reference proteome</keyword>
<dbReference type="OrthoDB" id="8071960at2"/>
<keyword evidence="1" id="KW-0732">Signal</keyword>
<reference evidence="2 3" key="1">
    <citation type="journal article" date="2016" name="Int. J. Syst. Evol. Microbiol.">
        <title>Arsenicitalea aurantiaca gen. nov., sp. nov., a new member of the family Hyphomicrobiaceae, isolated from high-arsenic sediment.</title>
        <authorList>
            <person name="Mu Y."/>
            <person name="Zhou L."/>
            <person name="Zeng X.C."/>
            <person name="Liu L."/>
            <person name="Pan Y."/>
            <person name="Chen X."/>
            <person name="Wang J."/>
            <person name="Li S."/>
            <person name="Li W.J."/>
            <person name="Wang Y."/>
        </authorList>
    </citation>
    <scope>NUCLEOTIDE SEQUENCE [LARGE SCALE GENOMIC DNA]</scope>
    <source>
        <strain evidence="2 3">42-50</strain>
    </source>
</reference>
<evidence type="ECO:0000313" key="2">
    <source>
        <dbReference type="EMBL" id="RUT34821.1"/>
    </source>
</evidence>
<evidence type="ECO:0000313" key="3">
    <source>
        <dbReference type="Proteomes" id="UP000281547"/>
    </source>
</evidence>
<comment type="caution">
    <text evidence="2">The sequence shown here is derived from an EMBL/GenBank/DDBJ whole genome shotgun (WGS) entry which is preliminary data.</text>
</comment>
<accession>A0A433XL85</accession>
<dbReference type="EMBL" id="RZNJ01000001">
    <property type="protein sequence ID" value="RUT34821.1"/>
    <property type="molecule type" value="Genomic_DNA"/>
</dbReference>
<dbReference type="InterPro" id="IPR009337">
    <property type="entry name" value="DUF995"/>
</dbReference>